<name>A0A210QXJ8_MIZYE</name>
<comment type="caution">
    <text evidence="8">The sequence shown here is derived from an EMBL/GenBank/DDBJ whole genome shotgun (WGS) entry which is preliminary data.</text>
</comment>
<accession>A0A210QXJ8</accession>
<protein>
    <submittedName>
        <fullName evidence="8">Hemicentin-2</fullName>
    </submittedName>
</protein>
<feature type="chain" id="PRO_5012284304" evidence="7">
    <location>
        <begin position="21"/>
        <end position="833"/>
    </location>
</feature>
<dbReference type="Gene3D" id="2.60.40.10">
    <property type="entry name" value="Immunoglobulins"/>
    <property type="match status" value="2"/>
</dbReference>
<feature type="region of interest" description="Disordered" evidence="5">
    <location>
        <begin position="801"/>
        <end position="833"/>
    </location>
</feature>
<evidence type="ECO:0000256" key="1">
    <source>
        <dbReference type="ARBA" id="ARBA00004167"/>
    </source>
</evidence>
<keyword evidence="2 6" id="KW-0812">Transmembrane</keyword>
<gene>
    <name evidence="8" type="ORF">KP79_PYT22934</name>
</gene>
<dbReference type="OrthoDB" id="6162853at2759"/>
<evidence type="ECO:0000256" key="4">
    <source>
        <dbReference type="ARBA" id="ARBA00023136"/>
    </source>
</evidence>
<keyword evidence="9" id="KW-1185">Reference proteome</keyword>
<organism evidence="8 9">
    <name type="scientific">Mizuhopecten yessoensis</name>
    <name type="common">Japanese scallop</name>
    <name type="synonym">Patinopecten yessoensis</name>
    <dbReference type="NCBI Taxonomy" id="6573"/>
    <lineage>
        <taxon>Eukaryota</taxon>
        <taxon>Metazoa</taxon>
        <taxon>Spiralia</taxon>
        <taxon>Lophotrochozoa</taxon>
        <taxon>Mollusca</taxon>
        <taxon>Bivalvia</taxon>
        <taxon>Autobranchia</taxon>
        <taxon>Pteriomorphia</taxon>
        <taxon>Pectinida</taxon>
        <taxon>Pectinoidea</taxon>
        <taxon>Pectinidae</taxon>
        <taxon>Mizuhopecten</taxon>
    </lineage>
</organism>
<keyword evidence="3 6" id="KW-1133">Transmembrane helix</keyword>
<evidence type="ECO:0000256" key="6">
    <source>
        <dbReference type="SAM" id="Phobius"/>
    </source>
</evidence>
<reference evidence="8 9" key="1">
    <citation type="journal article" date="2017" name="Nat. Ecol. Evol.">
        <title>Scallop genome provides insights into evolution of bilaterian karyotype and development.</title>
        <authorList>
            <person name="Wang S."/>
            <person name="Zhang J."/>
            <person name="Jiao W."/>
            <person name="Li J."/>
            <person name="Xun X."/>
            <person name="Sun Y."/>
            <person name="Guo X."/>
            <person name="Huan P."/>
            <person name="Dong B."/>
            <person name="Zhang L."/>
            <person name="Hu X."/>
            <person name="Sun X."/>
            <person name="Wang J."/>
            <person name="Zhao C."/>
            <person name="Wang Y."/>
            <person name="Wang D."/>
            <person name="Huang X."/>
            <person name="Wang R."/>
            <person name="Lv J."/>
            <person name="Li Y."/>
            <person name="Zhang Z."/>
            <person name="Liu B."/>
            <person name="Lu W."/>
            <person name="Hui Y."/>
            <person name="Liang J."/>
            <person name="Zhou Z."/>
            <person name="Hou R."/>
            <person name="Li X."/>
            <person name="Liu Y."/>
            <person name="Li H."/>
            <person name="Ning X."/>
            <person name="Lin Y."/>
            <person name="Zhao L."/>
            <person name="Xing Q."/>
            <person name="Dou J."/>
            <person name="Li Y."/>
            <person name="Mao J."/>
            <person name="Guo H."/>
            <person name="Dou H."/>
            <person name="Li T."/>
            <person name="Mu C."/>
            <person name="Jiang W."/>
            <person name="Fu Q."/>
            <person name="Fu X."/>
            <person name="Miao Y."/>
            <person name="Liu J."/>
            <person name="Yu Q."/>
            <person name="Li R."/>
            <person name="Liao H."/>
            <person name="Li X."/>
            <person name="Kong Y."/>
            <person name="Jiang Z."/>
            <person name="Chourrout D."/>
            <person name="Li R."/>
            <person name="Bao Z."/>
        </authorList>
    </citation>
    <scope>NUCLEOTIDE SEQUENCE [LARGE SCALE GENOMIC DNA]</scope>
    <source>
        <strain evidence="8 9">PY_sf001</strain>
    </source>
</reference>
<feature type="compositionally biased region" description="Polar residues" evidence="5">
    <location>
        <begin position="712"/>
        <end position="739"/>
    </location>
</feature>
<dbReference type="InterPro" id="IPR051036">
    <property type="entry name" value="SIGLEC"/>
</dbReference>
<dbReference type="GO" id="GO:0005886">
    <property type="term" value="C:plasma membrane"/>
    <property type="evidence" value="ECO:0007669"/>
    <property type="project" value="TreeGrafter"/>
</dbReference>
<keyword evidence="4 6" id="KW-0472">Membrane</keyword>
<dbReference type="PANTHER" id="PTHR12035">
    <property type="entry name" value="SIALIC ACID BINDING IMMUNOGLOBULIN-LIKE LECTIN"/>
    <property type="match status" value="1"/>
</dbReference>
<sequence length="833" mass="92973">MYKNMEVYNLLLILLCLASCYVAPRITELRYRHGVGNQYMQIGSNAVSYTEGSSLELRVDVDSSPHAYVVLLRNQTTLAVGVPVSTGIYDINLNNLQCNHTDRYDVRATRFVTRNRSPANASIMQFGLQVSCTPRRYNSTNNIIKVTGEMGQLVVLKVTVIANPKPMTIWSDGVSALVILQNSDCTYTIRGLIRITTQSDFQMYYLNITNTLPNVLTVRFQVGPAVAPRITELRYRDGVDNQYMHIGSNAVRYTEGSSLELRVDVDSSPLADVTLLRNQTTLADGVFVSTGKYDINLDNLQCNHTGRYDVRAANFVTRNKSPANASIMQFGLQVSFFFVGAPRRYNSTNNIIKVTGEKGQLVVLNVTVIANPMPMAQWSDEVRGLGVVQNNANMYTITGLVRITTQSDFQMYYLNVTNTLPEVLTVLFQINSEVTPRITELRYLDGVGNQYMQIGSNEVRYTEGSSLELRVDVVSSPLADVTLLRNQTTLAVGIPVSTGKYDINLDNLQCKHTGRYDVRAANFVTRNKSTANASRMQFGLQVSCAPRRYNSSNNIIKVTGEKGQFVLLKVTVIANPKPLTLWSDGVRALDVVQNNTNMYTARGLFRIPKKGITHKCNLFVTNTLPNVLTVNFEINSEDDNLIIVLAVCFPVAFGMVIFGLVVVLNSKRESQRQQEQEHEYATIDDDMQSHHELQTQNGNECIEINRPKDQSDANLNQNTQGNITSLERQNRVTTHGQRNNGDEDGNGYIEINRHRGKTDAKLGQNIQGDTTNPELQSIATIHGRRNNGDDDDSEYIKIIPHRGGATQNDDNNKQTYLEPTGDETTRTNSSAMT</sequence>
<proteinExistence type="predicted"/>
<evidence type="ECO:0000256" key="3">
    <source>
        <dbReference type="ARBA" id="ARBA00022989"/>
    </source>
</evidence>
<comment type="subcellular location">
    <subcellularLocation>
        <location evidence="1">Membrane</location>
        <topology evidence="1">Single-pass membrane protein</topology>
    </subcellularLocation>
</comment>
<dbReference type="Proteomes" id="UP000242188">
    <property type="component" value="Unassembled WGS sequence"/>
</dbReference>
<evidence type="ECO:0000256" key="5">
    <source>
        <dbReference type="SAM" id="MobiDB-lite"/>
    </source>
</evidence>
<dbReference type="AlphaFoldDB" id="A0A210QXJ8"/>
<feature type="region of interest" description="Disordered" evidence="5">
    <location>
        <begin position="708"/>
        <end position="749"/>
    </location>
</feature>
<keyword evidence="7" id="KW-0732">Signal</keyword>
<evidence type="ECO:0000313" key="9">
    <source>
        <dbReference type="Proteomes" id="UP000242188"/>
    </source>
</evidence>
<dbReference type="PANTHER" id="PTHR12035:SF125">
    <property type="entry name" value="SIALIC ACID-BINDING IG-LIKE LECTIN 5"/>
    <property type="match status" value="1"/>
</dbReference>
<feature type="compositionally biased region" description="Polar residues" evidence="5">
    <location>
        <begin position="805"/>
        <end position="817"/>
    </location>
</feature>
<evidence type="ECO:0000313" key="8">
    <source>
        <dbReference type="EMBL" id="OWF53468.1"/>
    </source>
</evidence>
<evidence type="ECO:0000256" key="7">
    <source>
        <dbReference type="SAM" id="SignalP"/>
    </source>
</evidence>
<dbReference type="GO" id="GO:0007155">
    <property type="term" value="P:cell adhesion"/>
    <property type="evidence" value="ECO:0007669"/>
    <property type="project" value="TreeGrafter"/>
</dbReference>
<evidence type="ECO:0000256" key="2">
    <source>
        <dbReference type="ARBA" id="ARBA00022692"/>
    </source>
</evidence>
<dbReference type="EMBL" id="NEDP02001340">
    <property type="protein sequence ID" value="OWF53468.1"/>
    <property type="molecule type" value="Genomic_DNA"/>
</dbReference>
<feature type="transmembrane region" description="Helical" evidence="6">
    <location>
        <begin position="641"/>
        <end position="664"/>
    </location>
</feature>
<dbReference type="GO" id="GO:0033691">
    <property type="term" value="F:sialic acid binding"/>
    <property type="evidence" value="ECO:0007669"/>
    <property type="project" value="TreeGrafter"/>
</dbReference>
<dbReference type="InterPro" id="IPR013783">
    <property type="entry name" value="Ig-like_fold"/>
</dbReference>
<feature type="signal peptide" evidence="7">
    <location>
        <begin position="1"/>
        <end position="20"/>
    </location>
</feature>